<dbReference type="EMBL" id="GBRH01252751">
    <property type="protein sequence ID" value="JAD45144.1"/>
    <property type="molecule type" value="Transcribed_RNA"/>
</dbReference>
<organism evidence="1">
    <name type="scientific">Arundo donax</name>
    <name type="common">Giant reed</name>
    <name type="synonym">Donax arundinaceus</name>
    <dbReference type="NCBI Taxonomy" id="35708"/>
    <lineage>
        <taxon>Eukaryota</taxon>
        <taxon>Viridiplantae</taxon>
        <taxon>Streptophyta</taxon>
        <taxon>Embryophyta</taxon>
        <taxon>Tracheophyta</taxon>
        <taxon>Spermatophyta</taxon>
        <taxon>Magnoliopsida</taxon>
        <taxon>Liliopsida</taxon>
        <taxon>Poales</taxon>
        <taxon>Poaceae</taxon>
        <taxon>PACMAD clade</taxon>
        <taxon>Arundinoideae</taxon>
        <taxon>Arundineae</taxon>
        <taxon>Arundo</taxon>
    </lineage>
</organism>
<dbReference type="AlphaFoldDB" id="A0A0A9A0J2"/>
<protein>
    <submittedName>
        <fullName evidence="1">Uncharacterized protein</fullName>
    </submittedName>
</protein>
<name>A0A0A9A0J2_ARUDO</name>
<evidence type="ECO:0000313" key="1">
    <source>
        <dbReference type="EMBL" id="JAD45144.1"/>
    </source>
</evidence>
<proteinExistence type="predicted"/>
<reference evidence="1" key="2">
    <citation type="journal article" date="2015" name="Data Brief">
        <title>Shoot transcriptome of the giant reed, Arundo donax.</title>
        <authorList>
            <person name="Barrero R.A."/>
            <person name="Guerrero F.D."/>
            <person name="Moolhuijzen P."/>
            <person name="Goolsby J.A."/>
            <person name="Tidwell J."/>
            <person name="Bellgard S.E."/>
            <person name="Bellgard M.I."/>
        </authorList>
    </citation>
    <scope>NUCLEOTIDE SEQUENCE</scope>
    <source>
        <tissue evidence="1">Shoot tissue taken approximately 20 cm above the soil surface</tissue>
    </source>
</reference>
<reference evidence="1" key="1">
    <citation type="submission" date="2014-09" db="EMBL/GenBank/DDBJ databases">
        <authorList>
            <person name="Magalhaes I.L.F."/>
            <person name="Oliveira U."/>
            <person name="Santos F.R."/>
            <person name="Vidigal T.H.D.A."/>
            <person name="Brescovit A.D."/>
            <person name="Santos A.J."/>
        </authorList>
    </citation>
    <scope>NUCLEOTIDE SEQUENCE</scope>
    <source>
        <tissue evidence="1">Shoot tissue taken approximately 20 cm above the soil surface</tissue>
    </source>
</reference>
<sequence length="64" mass="7056">MFPTPSGRFTGGAINHFKCRSLTILAGNSPRLEQFRRSSITKNCSSPICSGSVILLALIRRYLN</sequence>
<accession>A0A0A9A0J2</accession>